<proteinExistence type="inferred from homology"/>
<dbReference type="Pfam" id="PF02181">
    <property type="entry name" value="FH2"/>
    <property type="match status" value="1"/>
</dbReference>
<dbReference type="STRING" id="284592.Q6BNW7"/>
<evidence type="ECO:0000256" key="5">
    <source>
        <dbReference type="ARBA" id="ARBA00023306"/>
    </source>
</evidence>
<feature type="compositionally biased region" description="Polar residues" evidence="8">
    <location>
        <begin position="1078"/>
        <end position="1088"/>
    </location>
</feature>
<feature type="domain" description="GBD/FH3" evidence="9">
    <location>
        <begin position="285"/>
        <end position="808"/>
    </location>
</feature>
<protein>
    <submittedName>
        <fullName evidence="11">DEHA2E18436p</fullName>
    </submittedName>
</protein>
<evidence type="ECO:0000256" key="7">
    <source>
        <dbReference type="SAM" id="Coils"/>
    </source>
</evidence>
<dbReference type="InterPro" id="IPR010472">
    <property type="entry name" value="FH3_dom"/>
</dbReference>
<dbReference type="VEuPathDB" id="FungiDB:DEHA2E18436g"/>
<keyword evidence="12" id="KW-1185">Reference proteome</keyword>
<accession>Q6BNW7</accession>
<gene>
    <name evidence="11" type="ordered locus">DEHA2E18436g</name>
</gene>
<dbReference type="GO" id="GO:0003779">
    <property type="term" value="F:actin binding"/>
    <property type="evidence" value="ECO:0007669"/>
    <property type="project" value="InterPro"/>
</dbReference>
<feature type="coiled-coil region" evidence="7">
    <location>
        <begin position="832"/>
        <end position="902"/>
    </location>
</feature>
<evidence type="ECO:0000256" key="1">
    <source>
        <dbReference type="ARBA" id="ARBA00004266"/>
    </source>
</evidence>
<dbReference type="InterPro" id="IPR016024">
    <property type="entry name" value="ARM-type_fold"/>
</dbReference>
<dbReference type="Gene3D" id="1.10.238.150">
    <property type="entry name" value="Formin, FH3 diaphanous domain"/>
    <property type="match status" value="1"/>
</dbReference>
<feature type="region of interest" description="Disordered" evidence="8">
    <location>
        <begin position="1"/>
        <end position="38"/>
    </location>
</feature>
<dbReference type="InterPro" id="IPR010473">
    <property type="entry name" value="GTPase-bd"/>
</dbReference>
<organism evidence="11 12">
    <name type="scientific">Debaryomyces hansenii (strain ATCC 36239 / CBS 767 / BCRC 21394 / JCM 1990 / NBRC 0083 / IGC 2968)</name>
    <name type="common">Yeast</name>
    <name type="synonym">Torulaspora hansenii</name>
    <dbReference type="NCBI Taxonomy" id="284592"/>
    <lineage>
        <taxon>Eukaryota</taxon>
        <taxon>Fungi</taxon>
        <taxon>Dikarya</taxon>
        <taxon>Ascomycota</taxon>
        <taxon>Saccharomycotina</taxon>
        <taxon>Pichiomycetes</taxon>
        <taxon>Debaryomycetaceae</taxon>
        <taxon>Debaryomyces</taxon>
    </lineage>
</organism>
<evidence type="ECO:0000256" key="8">
    <source>
        <dbReference type="SAM" id="MobiDB-lite"/>
    </source>
</evidence>
<feature type="region of interest" description="Disordered" evidence="8">
    <location>
        <begin position="1604"/>
        <end position="1664"/>
    </location>
</feature>
<dbReference type="GO" id="GO:0030428">
    <property type="term" value="C:cell septum"/>
    <property type="evidence" value="ECO:0007669"/>
    <property type="project" value="UniProtKB-SubCell"/>
</dbReference>
<dbReference type="Gene3D" id="6.10.30.50">
    <property type="match status" value="1"/>
</dbReference>
<dbReference type="GO" id="GO:0051017">
    <property type="term" value="P:actin filament bundle assembly"/>
    <property type="evidence" value="ECO:0007669"/>
    <property type="project" value="TreeGrafter"/>
</dbReference>
<dbReference type="EMBL" id="CR382137">
    <property type="protein sequence ID" value="CAG88370.2"/>
    <property type="molecule type" value="Genomic_DNA"/>
</dbReference>
<dbReference type="GO" id="GO:1903475">
    <property type="term" value="P:mitotic actomyosin contractile ring assembly"/>
    <property type="evidence" value="ECO:0007669"/>
    <property type="project" value="TreeGrafter"/>
</dbReference>
<dbReference type="GO" id="GO:0043332">
    <property type="term" value="C:mating projection tip"/>
    <property type="evidence" value="ECO:0007669"/>
    <property type="project" value="TreeGrafter"/>
</dbReference>
<dbReference type="Pfam" id="PF06367">
    <property type="entry name" value="Drf_FH3"/>
    <property type="match status" value="1"/>
</dbReference>
<keyword evidence="3" id="KW-0132">Cell division</keyword>
<dbReference type="OrthoDB" id="1104827at2759"/>
<reference evidence="11 12" key="1">
    <citation type="journal article" date="2004" name="Nature">
        <title>Genome evolution in yeasts.</title>
        <authorList>
            <consortium name="Genolevures"/>
            <person name="Dujon B."/>
            <person name="Sherman D."/>
            <person name="Fischer G."/>
            <person name="Durrens P."/>
            <person name="Casaregola S."/>
            <person name="Lafontaine I."/>
            <person name="de Montigny J."/>
            <person name="Marck C."/>
            <person name="Neuveglise C."/>
            <person name="Talla E."/>
            <person name="Goffard N."/>
            <person name="Frangeul L."/>
            <person name="Aigle M."/>
            <person name="Anthouard V."/>
            <person name="Babour A."/>
            <person name="Barbe V."/>
            <person name="Barnay S."/>
            <person name="Blanchin S."/>
            <person name="Beckerich J.M."/>
            <person name="Beyne E."/>
            <person name="Bleykasten C."/>
            <person name="Boisrame A."/>
            <person name="Boyer J."/>
            <person name="Cattolico L."/>
            <person name="Confanioleri F."/>
            <person name="de Daruvar A."/>
            <person name="Despons L."/>
            <person name="Fabre E."/>
            <person name="Fairhead C."/>
            <person name="Ferry-Dumazet H."/>
            <person name="Groppi A."/>
            <person name="Hantraye F."/>
            <person name="Hennequin C."/>
            <person name="Jauniaux N."/>
            <person name="Joyet P."/>
            <person name="Kachouri R."/>
            <person name="Kerrest A."/>
            <person name="Koszul R."/>
            <person name="Lemaire M."/>
            <person name="Lesur I."/>
            <person name="Ma L."/>
            <person name="Muller H."/>
            <person name="Nicaud J.M."/>
            <person name="Nikolski M."/>
            <person name="Oztas S."/>
            <person name="Ozier-Kalogeropoulos O."/>
            <person name="Pellenz S."/>
            <person name="Potier S."/>
            <person name="Richard G.F."/>
            <person name="Straub M.L."/>
            <person name="Suleau A."/>
            <person name="Swennene D."/>
            <person name="Tekaia F."/>
            <person name="Wesolowski-Louvel M."/>
            <person name="Westhof E."/>
            <person name="Wirth B."/>
            <person name="Zeniou-Meyer M."/>
            <person name="Zivanovic I."/>
            <person name="Bolotin-Fukuhara M."/>
            <person name="Thierry A."/>
            <person name="Bouchier C."/>
            <person name="Caudron B."/>
            <person name="Scarpelli C."/>
            <person name="Gaillardin C."/>
            <person name="Weissenbach J."/>
            <person name="Wincker P."/>
            <person name="Souciet J.L."/>
        </authorList>
    </citation>
    <scope>NUCLEOTIDE SEQUENCE [LARGE SCALE GENOMIC DNA]</scope>
    <source>
        <strain evidence="12">ATCC 36239 / CBS 767 / BCRC 21394 / JCM 1990 / NBRC 0083 / IGC 2968</strain>
    </source>
</reference>
<evidence type="ECO:0000313" key="12">
    <source>
        <dbReference type="Proteomes" id="UP000000599"/>
    </source>
</evidence>
<evidence type="ECO:0000259" key="9">
    <source>
        <dbReference type="PROSITE" id="PS51232"/>
    </source>
</evidence>
<dbReference type="InterPro" id="IPR011989">
    <property type="entry name" value="ARM-like"/>
</dbReference>
<dbReference type="InterPro" id="IPR051661">
    <property type="entry name" value="Actin_filament_regulator"/>
</dbReference>
<dbReference type="InterPro" id="IPR015425">
    <property type="entry name" value="FH2_Formin"/>
</dbReference>
<evidence type="ECO:0000256" key="3">
    <source>
        <dbReference type="ARBA" id="ARBA00022618"/>
    </source>
</evidence>
<feature type="compositionally biased region" description="Low complexity" evidence="8">
    <location>
        <begin position="1798"/>
        <end position="1807"/>
    </location>
</feature>
<dbReference type="PANTHER" id="PTHR47102">
    <property type="entry name" value="PROTEIN BNI1"/>
    <property type="match status" value="1"/>
</dbReference>
<dbReference type="PROSITE" id="PS51444">
    <property type="entry name" value="FH2"/>
    <property type="match status" value="1"/>
</dbReference>
<feature type="compositionally biased region" description="Polar residues" evidence="8">
    <location>
        <begin position="1134"/>
        <end position="1154"/>
    </location>
</feature>
<dbReference type="GO" id="GO:0031267">
    <property type="term" value="F:small GTPase binding"/>
    <property type="evidence" value="ECO:0007669"/>
    <property type="project" value="InterPro"/>
</dbReference>
<dbReference type="GO" id="GO:0051016">
    <property type="term" value="P:barbed-end actin filament capping"/>
    <property type="evidence" value="ECO:0007669"/>
    <property type="project" value="TreeGrafter"/>
</dbReference>
<dbReference type="Gene3D" id="1.20.58.2220">
    <property type="entry name" value="Formin, FH2 domain"/>
    <property type="match status" value="1"/>
</dbReference>
<feature type="compositionally biased region" description="Basic and acidic residues" evidence="8">
    <location>
        <begin position="1604"/>
        <end position="1639"/>
    </location>
</feature>
<feature type="compositionally biased region" description="Pro residues" evidence="8">
    <location>
        <begin position="1064"/>
        <end position="1076"/>
    </location>
</feature>
<dbReference type="eggNOG" id="KOG1922">
    <property type="taxonomic scope" value="Eukaryota"/>
</dbReference>
<dbReference type="PROSITE" id="PS51232">
    <property type="entry name" value="GBD_FH3"/>
    <property type="match status" value="1"/>
</dbReference>
<dbReference type="InterPro" id="IPR014768">
    <property type="entry name" value="GBD/FH3_dom"/>
</dbReference>
<feature type="region of interest" description="Disordered" evidence="8">
    <location>
        <begin position="1790"/>
        <end position="1812"/>
    </location>
</feature>
<name>Q6BNW7_DEBHA</name>
<evidence type="ECO:0000256" key="4">
    <source>
        <dbReference type="ARBA" id="ARBA00023054"/>
    </source>
</evidence>
<comment type="subcellular location">
    <subcellularLocation>
        <location evidence="1">Bud neck</location>
    </subcellularLocation>
    <subcellularLocation>
        <location evidence="2">Cell septum</location>
    </subcellularLocation>
</comment>
<dbReference type="GO" id="GO:0001411">
    <property type="term" value="C:hyphal tip"/>
    <property type="evidence" value="ECO:0007669"/>
    <property type="project" value="UniProtKB-ARBA"/>
</dbReference>
<dbReference type="InParanoid" id="Q6BNW7"/>
<feature type="compositionally biased region" description="Polar residues" evidence="8">
    <location>
        <begin position="1027"/>
        <end position="1042"/>
    </location>
</feature>
<dbReference type="GeneID" id="2902640"/>
<dbReference type="SMART" id="SM01139">
    <property type="entry name" value="Drf_FH3"/>
    <property type="match status" value="1"/>
</dbReference>
<feature type="region of interest" description="Disordered" evidence="8">
    <location>
        <begin position="1010"/>
        <end position="1154"/>
    </location>
</feature>
<feature type="region of interest" description="Disordered" evidence="8">
    <location>
        <begin position="967"/>
        <end position="996"/>
    </location>
</feature>
<dbReference type="SMART" id="SM00498">
    <property type="entry name" value="FH2"/>
    <property type="match status" value="1"/>
</dbReference>
<evidence type="ECO:0000256" key="2">
    <source>
        <dbReference type="ARBA" id="ARBA00004431"/>
    </source>
</evidence>
<dbReference type="KEGG" id="dha:DEHA2E18436g"/>
<dbReference type="SUPFAM" id="SSF101447">
    <property type="entry name" value="Formin homology 2 domain (FH2 domain)"/>
    <property type="match status" value="1"/>
</dbReference>
<keyword evidence="5" id="KW-0131">Cell cycle</keyword>
<dbReference type="InterPro" id="IPR042201">
    <property type="entry name" value="FH2_Formin_sf"/>
</dbReference>
<evidence type="ECO:0000313" key="11">
    <source>
        <dbReference type="EMBL" id="CAG88370.2"/>
    </source>
</evidence>
<evidence type="ECO:0000256" key="6">
    <source>
        <dbReference type="ARBA" id="ARBA00037935"/>
    </source>
</evidence>
<feature type="compositionally biased region" description="Pro residues" evidence="8">
    <location>
        <begin position="1113"/>
        <end position="1127"/>
    </location>
</feature>
<dbReference type="GO" id="GO:0000142">
    <property type="term" value="C:cellular bud neck contractile ring"/>
    <property type="evidence" value="ECO:0007669"/>
    <property type="project" value="UniProtKB-ARBA"/>
</dbReference>
<dbReference type="Gene3D" id="1.25.10.10">
    <property type="entry name" value="Leucine-rich Repeat Variant"/>
    <property type="match status" value="1"/>
</dbReference>
<dbReference type="Proteomes" id="UP000000599">
    <property type="component" value="Chromosome E"/>
</dbReference>
<dbReference type="FunFam" id="1.20.58.2220:FF:000006">
    <property type="entry name" value="Cytokinesis protein sepA"/>
    <property type="match status" value="1"/>
</dbReference>
<sequence length="1835" mass="206855">MENDQESTQDRRSPIEGGKNQSNNPKITKRPSVFSKGMKKITKSTSILNFNQLLSNEKAESSKVLSPIKNVNLQDTRAEEFQAIGYESVPINSNEPIPVSNLPERTRTSSFVAFSPRQKSIGSYFENGTENSSQVLPSYPYSLESNKAASLSSLDPKLVHEDKLAMKGLTLAGYGLSKEDITLPPPPIKPSVVNTTTHSSIKKNTSVSSLNDAYPNSLSGSMVYEPITSSPMVNRSNTLDNVSAYKFKENPRQTKLTRANSERSEDCNKLSHSLSSFSAITLSKNQVPKPEVVNMLFEKLLSTRVFSEKALKTLREQPTSRKWELLLNENESNTDFDLKTLTKSSSSFFAPSHKYKSRSISQDYIANFPSDRRNSNILADSKALSNENAKQHSSIQTLLKLNSSEKASDINLDKSKYTSTGPILEYERPRLPISKQGNAPLSKKQKLKDGSPEWYVGRIISNKLSLKEYKKLEKKLNETVSKSGNTWGRIFSDAQGETALSVILTRVNKKSIKSNEELDKEFIIVNCLKSVLNTEISDYEDKLEIDESSSNPNSSIVIKNKSHVIRAMIFSLVSPRLATRILVTEVLIFLSYYKNADFLPGILDSMVSLQDLLGDFVRFQPWLNSVESFLDKYFTGGNNARLENEFNLKNYSLITLLLINSIIEGTKSMKIRISLRRELNDSRVLKIFDKLKVIGDDRINEEIEKYEGYAEEDYNEFFNIESQLKSETPEGLDSSSLDDLFSELNSSFVSLEFPENSGFRSSKDYIKSVLMKFLMLKDSRKSEIEITRLLILIDSILQHIVAGSSVIGANATSVLNSSIQRLMDRMITDDTARRTILETHELERQITLLEEQKNQLEVEASFGLNETIVNLKKEKSFYANKIVSLEKQISVLQFQIKTLEKEKIKATKLVDYSQSPILSTTRVKNYDVSKNNGFVHELESVFSGRTSKPSGEDPRANLMVETNDIPIVEDSPKSNDTANPGHSYLLPPGENMVPSKALDSNSEIKIADLTSESNSVHAPHRPPSPSKWLSSNGSNPHISEQKTPPAPPPLPSFMDTGNNISPKQIPPPPPPPPPLPTFMNTNMNSENASPPPPPLPSFLQFVEQKSTVSSPSHTPPPPPPPPPPPLPGSLSGVNSILNSPSPHLPSSGTEGNAMTNITLEDKNKSDNISNALEKDVSASDVDLPLVGTPIVRPKTKLKQMHWDKIENINKTFWSDIKDDILSDKLLEKGILGEVEKVFVAKTSTIKKRSTQVNRMNKPKTISYLSRDLVQQFGINLHMFANNSVEELIKKILNCDKEILENISVLEFFNSDNLIEVSDSTLRNFTPYSTDFTQPDRQSEKPVEELERPDRLFLELCFNMRHYWKSRSRALLLTQTYQKDYSDLLKKLQLIDEVNNSIMESDDLKNVLGIIRSVGNFMNDSSKQAMGFKLDTLQRLKFMKDDTNSMTFLHYVEKIIRNSFSEYGSFVDQLSPLNQVNNISIEQLENDCQDFERLISNVGSSIAKGNLSDPGKLHQDDKILGVISKPLENAKSKNNLLKSHLKRTIDDHNTLMEYFGENPNDSNSRNTFFNKFASFVIEFKKAHIENIQREEEQRAYIARKKMIEGSKAQRDKRQFESKDNNNEENAKDVNEEYEDNKNVEDELGSNSATQDNSQKQKDGSYSNPTIDSLLEKLKTNALISSPSRKSRQRKSQYRRSKALSFYSSMTLDGLLEQSSNGIIDESTRQKPYNNYESVDSLKRRMSTRKKLETIDRENHSQNTNATNDTDQTMIRAHAMLNQLRNERTVQATRPHSRLDENDNGNNNNSSTNVADPVHNEDNILQGVNTNNNDAMNNFTT</sequence>
<dbReference type="Pfam" id="PF06371">
    <property type="entry name" value="Drf_GBD"/>
    <property type="match status" value="1"/>
</dbReference>
<keyword evidence="4 7" id="KW-0175">Coiled coil</keyword>
<dbReference type="GO" id="GO:0000920">
    <property type="term" value="P:septum digestion after cytokinesis"/>
    <property type="evidence" value="ECO:0007669"/>
    <property type="project" value="UniProtKB-ARBA"/>
</dbReference>
<dbReference type="PANTHER" id="PTHR47102:SF2">
    <property type="entry name" value="PROTEIN BNI1"/>
    <property type="match status" value="1"/>
</dbReference>
<comment type="similarity">
    <text evidence="6">Belongs to the formin homology family. BNI1 subfamily.</text>
</comment>
<dbReference type="SMART" id="SM01140">
    <property type="entry name" value="Drf_GBD"/>
    <property type="match status" value="1"/>
</dbReference>
<feature type="domain" description="FH2" evidence="10">
    <location>
        <begin position="1187"/>
        <end position="1604"/>
    </location>
</feature>
<dbReference type="SUPFAM" id="SSF48371">
    <property type="entry name" value="ARM repeat"/>
    <property type="match status" value="1"/>
</dbReference>
<evidence type="ECO:0000259" key="10">
    <source>
        <dbReference type="PROSITE" id="PS51444"/>
    </source>
</evidence>
<feature type="compositionally biased region" description="Polar residues" evidence="8">
    <location>
        <begin position="1643"/>
        <end position="1664"/>
    </location>
</feature>
<dbReference type="RefSeq" id="XP_460103.2">
    <property type="nucleotide sequence ID" value="XM_460103.1"/>
</dbReference>
<dbReference type="HOGENOM" id="CLU_002339_0_0_1"/>
<dbReference type="OMA" id="PWLNAFE"/>